<dbReference type="OrthoDB" id="303614at2759"/>
<dbReference type="Pfam" id="PF01590">
    <property type="entry name" value="GAF"/>
    <property type="match status" value="1"/>
</dbReference>
<dbReference type="FunFam" id="3.30.450.40:FF:000083">
    <property type="entry name" value="Sensor histidine kinase/response regulator, putative (AFU_orthologue AFUA_4G00660)"/>
    <property type="match status" value="1"/>
</dbReference>
<dbReference type="SMART" id="SM00387">
    <property type="entry name" value="HATPase_c"/>
    <property type="match status" value="1"/>
</dbReference>
<keyword evidence="11" id="KW-1185">Reference proteome</keyword>
<feature type="domain" description="Histidine kinase" evidence="8">
    <location>
        <begin position="543"/>
        <end position="827"/>
    </location>
</feature>
<keyword evidence="3 6" id="KW-0597">Phosphoprotein</keyword>
<dbReference type="GO" id="GO:0005886">
    <property type="term" value="C:plasma membrane"/>
    <property type="evidence" value="ECO:0007669"/>
    <property type="project" value="TreeGrafter"/>
</dbReference>
<name>A0A9P8UB58_9PEZI</name>
<dbReference type="InterPro" id="IPR001789">
    <property type="entry name" value="Sig_transdc_resp-reg_receiver"/>
</dbReference>
<evidence type="ECO:0000256" key="4">
    <source>
        <dbReference type="ARBA" id="ARBA00022679"/>
    </source>
</evidence>
<sequence>MSVASRRSSSASSSEFARQRDLNRYYQPWLDSKKLKAVPVYTGRERTRCSHDTTLTALAQLAALRLNVKRAMISLIETNTQIILAEATQTLSLVDETRHDPGDHIWLGNVSLPRRDCMDEHALKGTTTCRDANGRDVDLAAFVVKDTFEDDRFKHRAYVTAERGVRFYAGVPIVTKQGHSIGVYGVSDTKPRPQGLTVDEILFMQDVAHIVAEHLDRVVDTMGRVSERDLMNGITYFLEDLSEFKYKLSNTETYTTTPESRYKTTDVQATDPQSTPSRGRGSQNHKPRSKDDPKQSENNIRRIFTQASQLLREQAKATGCVFVDVVSGIFSGPSDQGSSPPGNTDPDTNSEFVATDDEDYDMDIARSAESRSRGTKADVDDKLTGMAEILSTALAYEEHNAFSQGIVRRKNLKKCILKYPFGKCFYLNKGRVVADQKLQLNEDYAGEAVYEAMPSVLKGQRTLLPPEVLESIPDAKWLIFLPLFNYAHSQWFAAGFIWGDDFKMGDPDEALPYFKTFGSCMMSEVASMEVLNTNIAKSTFIASISHDLRSPLHGMLGSLEFLEDTMTSAYQMSLVGSMETCGKTLLDTIDHLLDYAKINNLNRASTALEPTMGKKLVGDRGLVRLASQENLNSTAFDFSLLLEEVVEAVFAGQTFRKMNLRHYDPVDDASAAIKAMALDDSPAEEQIHSGSAKFSGKVQLTINIEKSPFWNVRGHTGALRRAIMNVVGNAIKYCKCGSIEIFAKVHKISSSDVEVKFAVKDTGIGMSEDFMANRLFKAFAQEDSFTPGTGLGLSITSQIVDNLGGKINIHSEKGVGTHVHISIPMKAASSGISADNHDDILNEVHLATSGKKVCMLNPTADDAGDSKEQRPSKLESSVMNICEKWFDMNCVRSRNVSNAPDTSVYIYAEPPPIEYLVSQHRERIAAGHGTREAALLIICTNAFEAAALRAAGIDHLISLGRIIEVVSQPAGLRKLAKAMVRCIKRVQDSGSDGDEADASDLSSSTFSTGNSKQRAAGVKLNTSSVVYDKVAVRYRPSPGFALEPGATTSPTKSVVVHQQEEPSRQDALSPPRVLLVDDNAINLKLLVTFMKKIQLPYAEASNGLEAFTKYKEADSPFEYILMDLQMPIMDGFEATKKIREYEQEQGISKASTIIAITGVGSENACKEAGEVGMSRFLTKPVKFKELKQLLISR</sequence>
<dbReference type="Gene3D" id="3.30.565.10">
    <property type="entry name" value="Histidine kinase-like ATPase, C-terminal domain"/>
    <property type="match status" value="1"/>
</dbReference>
<feature type="modified residue" description="4-aspartylphosphate" evidence="6">
    <location>
        <position position="1123"/>
    </location>
</feature>
<dbReference type="PANTHER" id="PTHR43047:SF72">
    <property type="entry name" value="OSMOSENSING HISTIDINE PROTEIN KINASE SLN1"/>
    <property type="match status" value="1"/>
</dbReference>
<keyword evidence="5" id="KW-0418">Kinase</keyword>
<dbReference type="InterPro" id="IPR004358">
    <property type="entry name" value="Sig_transdc_His_kin-like_C"/>
</dbReference>
<feature type="region of interest" description="Disordered" evidence="7">
    <location>
        <begin position="988"/>
        <end position="1013"/>
    </location>
</feature>
<dbReference type="SMART" id="SM00448">
    <property type="entry name" value="REC"/>
    <property type="match status" value="1"/>
</dbReference>
<dbReference type="Pfam" id="PF00072">
    <property type="entry name" value="Response_reg"/>
    <property type="match status" value="1"/>
</dbReference>
<dbReference type="SMART" id="SM00388">
    <property type="entry name" value="HisKA"/>
    <property type="match status" value="1"/>
</dbReference>
<dbReference type="EC" id="2.7.13.3" evidence="2"/>
<dbReference type="Proteomes" id="UP000758603">
    <property type="component" value="Unassembled WGS sequence"/>
</dbReference>
<dbReference type="Gene3D" id="3.30.450.40">
    <property type="match status" value="1"/>
</dbReference>
<evidence type="ECO:0000256" key="1">
    <source>
        <dbReference type="ARBA" id="ARBA00000085"/>
    </source>
</evidence>
<proteinExistence type="predicted"/>
<feature type="region of interest" description="Disordered" evidence="7">
    <location>
        <begin position="254"/>
        <end position="298"/>
    </location>
</feature>
<dbReference type="Gene3D" id="3.40.50.2300">
    <property type="match status" value="1"/>
</dbReference>
<comment type="caution">
    <text evidence="10">The sequence shown here is derived from an EMBL/GenBank/DDBJ whole genome shotgun (WGS) entry which is preliminary data.</text>
</comment>
<feature type="domain" description="Response regulatory" evidence="9">
    <location>
        <begin position="1072"/>
        <end position="1193"/>
    </location>
</feature>
<dbReference type="GO" id="GO:0009927">
    <property type="term" value="F:histidine phosphotransfer kinase activity"/>
    <property type="evidence" value="ECO:0007669"/>
    <property type="project" value="TreeGrafter"/>
</dbReference>
<evidence type="ECO:0000313" key="11">
    <source>
        <dbReference type="Proteomes" id="UP000758603"/>
    </source>
</evidence>
<dbReference type="SUPFAM" id="SSF55874">
    <property type="entry name" value="ATPase domain of HSP90 chaperone/DNA topoisomerase II/histidine kinase"/>
    <property type="match status" value="1"/>
</dbReference>
<dbReference type="SUPFAM" id="SSF47384">
    <property type="entry name" value="Homodimeric domain of signal transducing histidine kinase"/>
    <property type="match status" value="1"/>
</dbReference>
<dbReference type="SUPFAM" id="SSF55781">
    <property type="entry name" value="GAF domain-like"/>
    <property type="match status" value="1"/>
</dbReference>
<dbReference type="PANTHER" id="PTHR43047">
    <property type="entry name" value="TWO-COMPONENT HISTIDINE PROTEIN KINASE"/>
    <property type="match status" value="1"/>
</dbReference>
<dbReference type="SUPFAM" id="SSF52172">
    <property type="entry name" value="CheY-like"/>
    <property type="match status" value="1"/>
</dbReference>
<dbReference type="InterPro" id="IPR005467">
    <property type="entry name" value="His_kinase_dom"/>
</dbReference>
<dbReference type="InterPro" id="IPR003594">
    <property type="entry name" value="HATPase_dom"/>
</dbReference>
<dbReference type="InterPro" id="IPR036097">
    <property type="entry name" value="HisK_dim/P_sf"/>
</dbReference>
<evidence type="ECO:0000256" key="7">
    <source>
        <dbReference type="SAM" id="MobiDB-lite"/>
    </source>
</evidence>
<evidence type="ECO:0000259" key="9">
    <source>
        <dbReference type="PROSITE" id="PS50110"/>
    </source>
</evidence>
<dbReference type="CDD" id="cd00082">
    <property type="entry name" value="HisKA"/>
    <property type="match status" value="1"/>
</dbReference>
<evidence type="ECO:0000313" key="10">
    <source>
        <dbReference type="EMBL" id="KAH6638707.1"/>
    </source>
</evidence>
<evidence type="ECO:0000259" key="8">
    <source>
        <dbReference type="PROSITE" id="PS50109"/>
    </source>
</evidence>
<dbReference type="Pfam" id="PF02518">
    <property type="entry name" value="HATPase_c"/>
    <property type="match status" value="1"/>
</dbReference>
<evidence type="ECO:0000256" key="3">
    <source>
        <dbReference type="ARBA" id="ARBA00022553"/>
    </source>
</evidence>
<dbReference type="InterPro" id="IPR011006">
    <property type="entry name" value="CheY-like_superfamily"/>
</dbReference>
<dbReference type="InterPro" id="IPR003018">
    <property type="entry name" value="GAF"/>
</dbReference>
<reference evidence="10" key="1">
    <citation type="journal article" date="2021" name="Nat. Commun.">
        <title>Genetic determinants of endophytism in the Arabidopsis root mycobiome.</title>
        <authorList>
            <person name="Mesny F."/>
            <person name="Miyauchi S."/>
            <person name="Thiergart T."/>
            <person name="Pickel B."/>
            <person name="Atanasova L."/>
            <person name="Karlsson M."/>
            <person name="Huettel B."/>
            <person name="Barry K.W."/>
            <person name="Haridas S."/>
            <person name="Chen C."/>
            <person name="Bauer D."/>
            <person name="Andreopoulos W."/>
            <person name="Pangilinan J."/>
            <person name="LaButti K."/>
            <person name="Riley R."/>
            <person name="Lipzen A."/>
            <person name="Clum A."/>
            <person name="Drula E."/>
            <person name="Henrissat B."/>
            <person name="Kohler A."/>
            <person name="Grigoriev I.V."/>
            <person name="Martin F.M."/>
            <person name="Hacquard S."/>
        </authorList>
    </citation>
    <scope>NUCLEOTIDE SEQUENCE</scope>
    <source>
        <strain evidence="10">MPI-SDFR-AT-0073</strain>
    </source>
</reference>
<dbReference type="PRINTS" id="PR00344">
    <property type="entry name" value="BCTRLSENSOR"/>
</dbReference>
<dbReference type="Gene3D" id="1.10.287.130">
    <property type="match status" value="1"/>
</dbReference>
<dbReference type="InterPro" id="IPR036890">
    <property type="entry name" value="HATPase_C_sf"/>
</dbReference>
<feature type="compositionally biased region" description="Low complexity" evidence="7">
    <location>
        <begin position="332"/>
        <end position="342"/>
    </location>
</feature>
<keyword evidence="4" id="KW-0808">Transferase</keyword>
<protein>
    <recommendedName>
        <fullName evidence="2">histidine kinase</fullName>
        <ecNumber evidence="2">2.7.13.3</ecNumber>
    </recommendedName>
</protein>
<dbReference type="CDD" id="cd17546">
    <property type="entry name" value="REC_hyHK_CKI1_RcsC-like"/>
    <property type="match status" value="1"/>
</dbReference>
<dbReference type="InterPro" id="IPR029016">
    <property type="entry name" value="GAF-like_dom_sf"/>
</dbReference>
<accession>A0A9P8UB58</accession>
<gene>
    <name evidence="10" type="ORF">BKA67DRAFT_528952</name>
</gene>
<evidence type="ECO:0000256" key="2">
    <source>
        <dbReference type="ARBA" id="ARBA00012438"/>
    </source>
</evidence>
<feature type="compositionally biased region" description="Polar residues" evidence="7">
    <location>
        <begin position="254"/>
        <end position="282"/>
    </location>
</feature>
<dbReference type="GO" id="GO:0000155">
    <property type="term" value="F:phosphorelay sensor kinase activity"/>
    <property type="evidence" value="ECO:0007669"/>
    <property type="project" value="InterPro"/>
</dbReference>
<feature type="region of interest" description="Disordered" evidence="7">
    <location>
        <begin position="332"/>
        <end position="358"/>
    </location>
</feature>
<dbReference type="EMBL" id="JAGPXC010000015">
    <property type="protein sequence ID" value="KAH6638707.1"/>
    <property type="molecule type" value="Genomic_DNA"/>
</dbReference>
<dbReference type="InterPro" id="IPR003661">
    <property type="entry name" value="HisK_dim/P_dom"/>
</dbReference>
<evidence type="ECO:0000256" key="5">
    <source>
        <dbReference type="ARBA" id="ARBA00022777"/>
    </source>
</evidence>
<comment type="catalytic activity">
    <reaction evidence="1">
        <text>ATP + protein L-histidine = ADP + protein N-phospho-L-histidine.</text>
        <dbReference type="EC" id="2.7.13.3"/>
    </reaction>
</comment>
<dbReference type="PROSITE" id="PS50110">
    <property type="entry name" value="RESPONSE_REGULATORY"/>
    <property type="match status" value="1"/>
</dbReference>
<evidence type="ECO:0000256" key="6">
    <source>
        <dbReference type="PROSITE-ProRule" id="PRU00169"/>
    </source>
</evidence>
<dbReference type="PROSITE" id="PS50109">
    <property type="entry name" value="HIS_KIN"/>
    <property type="match status" value="1"/>
</dbReference>
<dbReference type="RefSeq" id="XP_045950979.1">
    <property type="nucleotide sequence ID" value="XM_046098995.1"/>
</dbReference>
<dbReference type="GeneID" id="70127887"/>
<dbReference type="AlphaFoldDB" id="A0A9P8UB58"/>
<dbReference type="Pfam" id="PF00512">
    <property type="entry name" value="HisKA"/>
    <property type="match status" value="1"/>
</dbReference>
<organism evidence="10 11">
    <name type="scientific">Truncatella angustata</name>
    <dbReference type="NCBI Taxonomy" id="152316"/>
    <lineage>
        <taxon>Eukaryota</taxon>
        <taxon>Fungi</taxon>
        <taxon>Dikarya</taxon>
        <taxon>Ascomycota</taxon>
        <taxon>Pezizomycotina</taxon>
        <taxon>Sordariomycetes</taxon>
        <taxon>Xylariomycetidae</taxon>
        <taxon>Amphisphaeriales</taxon>
        <taxon>Sporocadaceae</taxon>
        <taxon>Truncatella</taxon>
    </lineage>
</organism>
<dbReference type="FunFam" id="1.10.287.130:FF:000023">
    <property type="entry name" value="Sensor histidine kinase/response regulator, putative"/>
    <property type="match status" value="1"/>
</dbReference>